<evidence type="ECO:0000256" key="19">
    <source>
        <dbReference type="ARBA" id="ARBA00044632"/>
    </source>
</evidence>
<comment type="cofactor">
    <cofactor evidence="2">
        <name>Zn(2+)</name>
        <dbReference type="ChEBI" id="CHEBI:29105"/>
    </cofactor>
</comment>
<accession>A0A494YAH6</accession>
<keyword evidence="9" id="KW-0227">DNA damage</keyword>
<dbReference type="Gene3D" id="3.20.190.10">
    <property type="entry name" value="MutM-like, N-terminal"/>
    <property type="match status" value="1"/>
</dbReference>
<gene>
    <name evidence="23" type="ORF">D7Z26_02735</name>
</gene>
<organism evidence="23 24">
    <name type="scientific">Cohnella endophytica</name>
    <dbReference type="NCBI Taxonomy" id="2419778"/>
    <lineage>
        <taxon>Bacteria</taxon>
        <taxon>Bacillati</taxon>
        <taxon>Bacillota</taxon>
        <taxon>Bacilli</taxon>
        <taxon>Bacillales</taxon>
        <taxon>Paenibacillaceae</taxon>
        <taxon>Cohnella</taxon>
    </lineage>
</organism>
<dbReference type="GO" id="GO:0003684">
    <property type="term" value="F:damaged DNA binding"/>
    <property type="evidence" value="ECO:0007669"/>
    <property type="project" value="InterPro"/>
</dbReference>
<dbReference type="SUPFAM" id="SSF81624">
    <property type="entry name" value="N-terminal domain of MutM-like DNA repair proteins"/>
    <property type="match status" value="1"/>
</dbReference>
<dbReference type="AlphaFoldDB" id="A0A494YAH6"/>
<evidence type="ECO:0000313" key="24">
    <source>
        <dbReference type="Proteomes" id="UP000282076"/>
    </source>
</evidence>
<evidence type="ECO:0000256" key="4">
    <source>
        <dbReference type="ARBA" id="ARBA00011245"/>
    </source>
</evidence>
<evidence type="ECO:0000256" key="5">
    <source>
        <dbReference type="ARBA" id="ARBA00012024"/>
    </source>
</evidence>
<dbReference type="Proteomes" id="UP000282076">
    <property type="component" value="Unassembled WGS sequence"/>
</dbReference>
<evidence type="ECO:0000313" key="23">
    <source>
        <dbReference type="EMBL" id="RKP56922.1"/>
    </source>
</evidence>
<dbReference type="InterPro" id="IPR020629">
    <property type="entry name" value="FPG_Glyclase"/>
</dbReference>
<dbReference type="SUPFAM" id="SSF57716">
    <property type="entry name" value="Glucocorticoid receptor-like (DNA-binding domain)"/>
    <property type="match status" value="1"/>
</dbReference>
<dbReference type="EC" id="3.2.2.23" evidence="5"/>
<evidence type="ECO:0000256" key="3">
    <source>
        <dbReference type="ARBA" id="ARBA00009409"/>
    </source>
</evidence>
<evidence type="ECO:0000256" key="9">
    <source>
        <dbReference type="ARBA" id="ARBA00022763"/>
    </source>
</evidence>
<evidence type="ECO:0000256" key="17">
    <source>
        <dbReference type="ARBA" id="ARBA00023295"/>
    </source>
</evidence>
<dbReference type="EC" id="4.2.99.18" evidence="6"/>
<keyword evidence="14" id="KW-0234">DNA repair</keyword>
<dbReference type="GO" id="GO:0006284">
    <property type="term" value="P:base-excision repair"/>
    <property type="evidence" value="ECO:0007669"/>
    <property type="project" value="InterPro"/>
</dbReference>
<dbReference type="NCBIfam" id="NF002211">
    <property type="entry name" value="PRK01103.1"/>
    <property type="match status" value="1"/>
</dbReference>
<evidence type="ECO:0000259" key="22">
    <source>
        <dbReference type="PROSITE" id="PS51068"/>
    </source>
</evidence>
<evidence type="ECO:0000256" key="16">
    <source>
        <dbReference type="ARBA" id="ARBA00023268"/>
    </source>
</evidence>
<proteinExistence type="inferred from homology"/>
<keyword evidence="13" id="KW-0238">DNA-binding</keyword>
<dbReference type="SMART" id="SM01232">
    <property type="entry name" value="H2TH"/>
    <property type="match status" value="1"/>
</dbReference>
<keyword evidence="11 23" id="KW-0378">Hydrolase</keyword>
<dbReference type="Gene3D" id="1.10.8.50">
    <property type="match status" value="1"/>
</dbReference>
<dbReference type="PROSITE" id="PS51068">
    <property type="entry name" value="FPG_CAT"/>
    <property type="match status" value="1"/>
</dbReference>
<keyword evidence="15 23" id="KW-0456">Lyase</keyword>
<evidence type="ECO:0000256" key="18">
    <source>
        <dbReference type="ARBA" id="ARBA00030638"/>
    </source>
</evidence>
<dbReference type="GO" id="GO:0008270">
    <property type="term" value="F:zinc ion binding"/>
    <property type="evidence" value="ECO:0007669"/>
    <property type="project" value="UniProtKB-KW"/>
</dbReference>
<evidence type="ECO:0000256" key="10">
    <source>
        <dbReference type="ARBA" id="ARBA00022771"/>
    </source>
</evidence>
<evidence type="ECO:0000256" key="15">
    <source>
        <dbReference type="ARBA" id="ARBA00023239"/>
    </source>
</evidence>
<evidence type="ECO:0000256" key="14">
    <source>
        <dbReference type="ARBA" id="ARBA00023204"/>
    </source>
</evidence>
<evidence type="ECO:0000256" key="12">
    <source>
        <dbReference type="ARBA" id="ARBA00022833"/>
    </source>
</evidence>
<evidence type="ECO:0000256" key="8">
    <source>
        <dbReference type="ARBA" id="ARBA00022723"/>
    </source>
</evidence>
<dbReference type="PANTHER" id="PTHR22993:SF9">
    <property type="entry name" value="FORMAMIDOPYRIMIDINE-DNA GLYCOSYLASE"/>
    <property type="match status" value="1"/>
</dbReference>
<keyword evidence="24" id="KW-1185">Reference proteome</keyword>
<dbReference type="FunFam" id="1.10.8.50:FF:000003">
    <property type="entry name" value="Formamidopyrimidine-DNA glycosylase"/>
    <property type="match status" value="1"/>
</dbReference>
<evidence type="ECO:0000256" key="6">
    <source>
        <dbReference type="ARBA" id="ARBA00012720"/>
    </source>
</evidence>
<dbReference type="PANTHER" id="PTHR22993">
    <property type="entry name" value="FORMAMIDOPYRIMIDINE-DNA GLYCOSYLASE"/>
    <property type="match status" value="1"/>
</dbReference>
<dbReference type="Pfam" id="PF06831">
    <property type="entry name" value="H2TH"/>
    <property type="match status" value="1"/>
</dbReference>
<evidence type="ECO:0000256" key="1">
    <source>
        <dbReference type="ARBA" id="ARBA00001668"/>
    </source>
</evidence>
<dbReference type="EMBL" id="RBZM01000002">
    <property type="protein sequence ID" value="RKP56922.1"/>
    <property type="molecule type" value="Genomic_DNA"/>
</dbReference>
<comment type="similarity">
    <text evidence="3">Belongs to the FPG family.</text>
</comment>
<evidence type="ECO:0000256" key="13">
    <source>
        <dbReference type="ARBA" id="ARBA00023125"/>
    </source>
</evidence>
<comment type="catalytic activity">
    <reaction evidence="1">
        <text>Hydrolysis of DNA containing ring-opened 7-methylguanine residues, releasing 2,6-diamino-4-hydroxy-5-(N-methyl)formamidopyrimidine.</text>
        <dbReference type="EC" id="3.2.2.23"/>
    </reaction>
</comment>
<keyword evidence="17 23" id="KW-0326">Glycosidase</keyword>
<dbReference type="OrthoDB" id="9800855at2"/>
<comment type="catalytic activity">
    <reaction evidence="19">
        <text>2'-deoxyribonucleotide-(2'-deoxyribose 5'-phosphate)-2'-deoxyribonucleotide-DNA = a 3'-end 2'-deoxyribonucleotide-(2,3-dehydro-2,3-deoxyribose 5'-phosphate)-DNA + a 5'-end 5'-phospho-2'-deoxyribonucleoside-DNA + H(+)</text>
        <dbReference type="Rhea" id="RHEA:66592"/>
        <dbReference type="Rhea" id="RHEA-COMP:13180"/>
        <dbReference type="Rhea" id="RHEA-COMP:16897"/>
        <dbReference type="Rhea" id="RHEA-COMP:17067"/>
        <dbReference type="ChEBI" id="CHEBI:15378"/>
        <dbReference type="ChEBI" id="CHEBI:136412"/>
        <dbReference type="ChEBI" id="CHEBI:157695"/>
        <dbReference type="ChEBI" id="CHEBI:167181"/>
        <dbReference type="EC" id="4.2.99.18"/>
    </reaction>
</comment>
<evidence type="ECO:0000259" key="21">
    <source>
        <dbReference type="PROSITE" id="PS51066"/>
    </source>
</evidence>
<comment type="subunit">
    <text evidence="4">Monomer.</text>
</comment>
<dbReference type="RefSeq" id="WP_120974538.1">
    <property type="nucleotide sequence ID" value="NZ_RBZM01000002.1"/>
</dbReference>
<dbReference type="Pfam" id="PF01149">
    <property type="entry name" value="Fapy_DNA_glyco"/>
    <property type="match status" value="1"/>
</dbReference>
<keyword evidence="12" id="KW-0862">Zinc</keyword>
<dbReference type="InterPro" id="IPR010663">
    <property type="entry name" value="Znf_FPG/IleRS"/>
</dbReference>
<dbReference type="InterPro" id="IPR000214">
    <property type="entry name" value="Znf_DNA_glyclase/AP_lyase"/>
</dbReference>
<dbReference type="PROSITE" id="PS51066">
    <property type="entry name" value="ZF_FPG_2"/>
    <property type="match status" value="1"/>
</dbReference>
<dbReference type="InterPro" id="IPR010979">
    <property type="entry name" value="Ribosomal_uS13-like_H2TH"/>
</dbReference>
<dbReference type="InterPro" id="IPR012319">
    <property type="entry name" value="FPG_cat"/>
</dbReference>
<dbReference type="Pfam" id="PF06827">
    <property type="entry name" value="zf-FPG_IleRS"/>
    <property type="match status" value="1"/>
</dbReference>
<feature type="domain" description="FPG-type" evidence="21">
    <location>
        <begin position="236"/>
        <end position="270"/>
    </location>
</feature>
<keyword evidence="16" id="KW-0511">Multifunctional enzyme</keyword>
<dbReference type="GO" id="GO:0003690">
    <property type="term" value="F:double-stranded DNA binding"/>
    <property type="evidence" value="ECO:0007669"/>
    <property type="project" value="UniProtKB-ARBA"/>
</dbReference>
<keyword evidence="8" id="KW-0479">Metal-binding</keyword>
<dbReference type="NCBIfam" id="TIGR00577">
    <property type="entry name" value="fpg"/>
    <property type="match status" value="1"/>
</dbReference>
<dbReference type="InterPro" id="IPR015886">
    <property type="entry name" value="H2TH_FPG"/>
</dbReference>
<evidence type="ECO:0000256" key="2">
    <source>
        <dbReference type="ARBA" id="ARBA00001947"/>
    </source>
</evidence>
<dbReference type="SMART" id="SM00898">
    <property type="entry name" value="Fapy_DNA_glyco"/>
    <property type="match status" value="1"/>
</dbReference>
<dbReference type="GO" id="GO:0140078">
    <property type="term" value="F:class I DNA-(apurinic or apyrimidinic site) endonuclease activity"/>
    <property type="evidence" value="ECO:0007669"/>
    <property type="project" value="UniProtKB-EC"/>
</dbReference>
<evidence type="ECO:0000256" key="11">
    <source>
        <dbReference type="ARBA" id="ARBA00022801"/>
    </source>
</evidence>
<reference evidence="23 24" key="1">
    <citation type="submission" date="2018-10" db="EMBL/GenBank/DDBJ databases">
        <title>Cohnella sp. M2MS4P-1, whole genome shotgun sequence.</title>
        <authorList>
            <person name="Tuo L."/>
        </authorList>
    </citation>
    <scope>NUCLEOTIDE SEQUENCE [LARGE SCALE GENOMIC DNA]</scope>
    <source>
        <strain evidence="23 24">M2MS4P-1</strain>
    </source>
</reference>
<evidence type="ECO:0000256" key="7">
    <source>
        <dbReference type="ARBA" id="ARBA00016240"/>
    </source>
</evidence>
<sequence length="273" mass="30446">MPELPEMEHYRSRLSHLLCGQQVTGVVVNREGTINEPAEVFKASLLGRVILFVERRGKHLLFHLDDGYRLHLHLMLGGWMSYGEQAPKKLSQYQVILSFGNGVSLYFGGLRLGYLHRITAKAAIEELKELGPDALDPRLTLEAFRKRLAGKKGKLKTTLTDQRFVSGIGNCYSDEIAFDANVFPAAAVSGLKDEEIERIYHSIRNVLTAAIEAGGYMEQPFTSDDTVTGGFNDLCQVYDRGDEPCRVCGTTIQHETITGRKMFYCPTCQPKGA</sequence>
<name>A0A494YAH6_9BACL</name>
<protein>
    <recommendedName>
        <fullName evidence="7">Formamidopyrimidine-DNA glycosylase</fullName>
        <ecNumber evidence="5">3.2.2.23</ecNumber>
        <ecNumber evidence="6">4.2.99.18</ecNumber>
    </recommendedName>
    <alternativeName>
        <fullName evidence="18">DNA-(apurinic or apyrimidinic site) lyase MutM</fullName>
    </alternativeName>
</protein>
<dbReference type="GO" id="GO:0034039">
    <property type="term" value="F:8-oxo-7,8-dihydroguanine DNA N-glycosylase activity"/>
    <property type="evidence" value="ECO:0007669"/>
    <property type="project" value="TreeGrafter"/>
</dbReference>
<keyword evidence="10 20" id="KW-0863">Zinc-finger</keyword>
<dbReference type="SUPFAM" id="SSF46946">
    <property type="entry name" value="S13-like H2TH domain"/>
    <property type="match status" value="1"/>
</dbReference>
<dbReference type="InterPro" id="IPR035937">
    <property type="entry name" value="FPG_N"/>
</dbReference>
<feature type="domain" description="Formamidopyrimidine-DNA glycosylase catalytic" evidence="22">
    <location>
        <begin position="2"/>
        <end position="100"/>
    </location>
</feature>
<evidence type="ECO:0000256" key="20">
    <source>
        <dbReference type="PROSITE-ProRule" id="PRU00391"/>
    </source>
</evidence>
<comment type="caution">
    <text evidence="23">The sequence shown here is derived from an EMBL/GenBank/DDBJ whole genome shotgun (WGS) entry which is preliminary data.</text>
</comment>